<keyword evidence="6" id="KW-1185">Reference proteome</keyword>
<dbReference type="InterPro" id="IPR009771">
    <property type="entry name" value="RIC1_C"/>
</dbReference>
<dbReference type="AlphaFoldDB" id="A0A292Q7E4"/>
<feature type="domain" description="RIC1 C-terminal alpha solenoid region" evidence="4">
    <location>
        <begin position="902"/>
        <end position="1074"/>
    </location>
</feature>
<sequence>MYWPLGTPRIYAAKPPLDSSPPAYDFDDGSGKLIQNSPSLLLRDGDGGDGDEDDHCERVNNEDGEDDDDDDDDDDDEDDEDDGENSQEGKKVEEKEIIDLELRGALLPPWPKGKGTDLKIRNHQSALGREEEERRKHILSLKVARSGMLFATITVSDLTIWQMKPTAVVAHVRRSRISLGSYGPNTDLLIRPDSQIFVVQTTLGYLITYSLASDPNARVYKPSFVNNHHHARQNSMAGGLKAAVGPGGLLLGAGEAGGVREFSVRFRMVIKVDAGISRALALDDELVVATVKPAAVQCIRWTPDSTGNQTTTELLSRMLWLQKKAVVTEIVHDRPMNLSTWVIGGGQAYAVQKAVFEDGDVSRMFKGYCFHIPSSSVEKAVKVAINARFSLIAVACANGSIFVYNVRDYNGSIPLSHVLSAPASPTTSGKPTFITWSPDGYCLFSGYERGWATWSVYGKPGGNSFSADTRLLERSAGEGYLGGVRAGSWTSGGGEIMLVKEGGDERIWAMEFARSAVTGCFCSANIARPVLQTNEKILIYRGYDKSDITAISQEASVLWHHVQMPSVYLVDNWPIRSAVISPDGRYVAIAGRRGLAHYSVNSGRWKTFVNENMEQNFVVRGGMCWYQHILIAAVECDDLYELRLYSRELQLDNSLLLHMETLPSPVISISLAGDDSLLVYTYDNALYHFIVQGTKDTVKLVQVGQIYFHGIVRAPARVRAISWILPEQQVRDGDPSQDVAVATVIFLVDGKLVVLQPSTTEGGDAKYDMRVLQQNVEYYALMRDCPIQRHLQQSSSEGGGATPYDGDLPSAGRVNELADSLWIFDGIDMRVWSDVSEILNPNPGEGSREIPHPVKIAGDFYPMSAILNKGIILGIESELVQRRDINFSYFKFATRPHIFLSHILRHHLTCHRLGAAVELAVSYEKLRYFGHILEVLMHHVLDDEADRPPGPEVIAAVLPEVIRFLSHFPQYLDVILGCTRKTEVASWSYLFDVVGSPKALFEESLSRGLLKTAGGYLLVLHTLEKLSSSSKDMVRLLERAVAEGDWDLCKELARFLTALDNSGKTLKEALELVELGSPVEEFDRSFMFESARLKPPPSGKKTRPISTTPGDYGFPEARK</sequence>
<dbReference type="SUPFAM" id="SSF69322">
    <property type="entry name" value="Tricorn protease domain 2"/>
    <property type="match status" value="1"/>
</dbReference>
<feature type="region of interest" description="Disordered" evidence="3">
    <location>
        <begin position="1"/>
        <end position="95"/>
    </location>
</feature>
<proteinExistence type="predicted"/>
<reference evidence="5" key="1">
    <citation type="submission" date="2015-10" db="EMBL/GenBank/DDBJ databases">
        <authorList>
            <person name="Regsiter A."/>
            <person name="william w."/>
        </authorList>
    </citation>
    <scope>NUCLEOTIDE SEQUENCE</scope>
    <source>
        <strain evidence="5">Montdore</strain>
    </source>
</reference>
<dbReference type="Gene3D" id="2.130.10.10">
    <property type="entry name" value="YVTN repeat-like/Quinoprotein amine dehydrogenase"/>
    <property type="match status" value="1"/>
</dbReference>
<protein>
    <recommendedName>
        <fullName evidence="4">RIC1 C-terminal alpha solenoid region domain-containing protein</fullName>
    </recommendedName>
</protein>
<comment type="subcellular location">
    <subcellularLocation>
        <location evidence="1">Membrane</location>
    </subcellularLocation>
</comment>
<dbReference type="InterPro" id="IPR015943">
    <property type="entry name" value="WD40/YVTN_repeat-like_dom_sf"/>
</dbReference>
<dbReference type="GO" id="GO:0034066">
    <property type="term" value="C:Ric1-Rgp1 guanyl-nucleotide exchange factor complex"/>
    <property type="evidence" value="ECO:0007669"/>
    <property type="project" value="InterPro"/>
</dbReference>
<accession>A0A292Q7E4</accession>
<evidence type="ECO:0000313" key="5">
    <source>
        <dbReference type="EMBL" id="CUS15732.1"/>
    </source>
</evidence>
<dbReference type="SUPFAM" id="SSF69304">
    <property type="entry name" value="Tricorn protease N-terminal domain"/>
    <property type="match status" value="1"/>
</dbReference>
<dbReference type="EMBL" id="LN890943">
    <property type="protein sequence ID" value="CUS15732.1"/>
    <property type="molecule type" value="Genomic_DNA"/>
</dbReference>
<feature type="region of interest" description="Disordered" evidence="3">
    <location>
        <begin position="1090"/>
        <end position="1119"/>
    </location>
</feature>
<dbReference type="GO" id="GO:0005829">
    <property type="term" value="C:cytosol"/>
    <property type="evidence" value="ECO:0007669"/>
    <property type="project" value="TreeGrafter"/>
</dbReference>
<evidence type="ECO:0000313" key="6">
    <source>
        <dbReference type="Proteomes" id="UP001412239"/>
    </source>
</evidence>
<dbReference type="PANTHER" id="PTHR22746:SF10">
    <property type="entry name" value="GUANINE NUCLEOTIDE EXCHANGE FACTOR SUBUNIT RIC1"/>
    <property type="match status" value="1"/>
</dbReference>
<dbReference type="GO" id="GO:0000139">
    <property type="term" value="C:Golgi membrane"/>
    <property type="evidence" value="ECO:0007669"/>
    <property type="project" value="TreeGrafter"/>
</dbReference>
<evidence type="ECO:0000259" key="4">
    <source>
        <dbReference type="Pfam" id="PF07064"/>
    </source>
</evidence>
<gene>
    <name evidence="5" type="ORF">GSTUAT00000009001</name>
</gene>
<evidence type="ECO:0000256" key="1">
    <source>
        <dbReference type="ARBA" id="ARBA00004370"/>
    </source>
</evidence>
<keyword evidence="2" id="KW-0472">Membrane</keyword>
<dbReference type="GO" id="GO:0042147">
    <property type="term" value="P:retrograde transport, endosome to Golgi"/>
    <property type="evidence" value="ECO:0007669"/>
    <property type="project" value="TreeGrafter"/>
</dbReference>
<dbReference type="GO" id="GO:0006886">
    <property type="term" value="P:intracellular protein transport"/>
    <property type="evidence" value="ECO:0007669"/>
    <property type="project" value="InterPro"/>
</dbReference>
<dbReference type="Pfam" id="PF07064">
    <property type="entry name" value="RIC1"/>
    <property type="match status" value="1"/>
</dbReference>
<dbReference type="InterPro" id="IPR040096">
    <property type="entry name" value="Ric1"/>
</dbReference>
<name>A0A292Q7E4_9PEZI</name>
<evidence type="ECO:0000256" key="3">
    <source>
        <dbReference type="SAM" id="MobiDB-lite"/>
    </source>
</evidence>
<dbReference type="Pfam" id="PF25440">
    <property type="entry name" value="Beta-prop_RIC1_2nd"/>
    <property type="match status" value="1"/>
</dbReference>
<feature type="compositionally biased region" description="Acidic residues" evidence="3">
    <location>
        <begin position="62"/>
        <end position="85"/>
    </location>
</feature>
<dbReference type="Proteomes" id="UP001412239">
    <property type="component" value="Unassembled WGS sequence"/>
</dbReference>
<dbReference type="PANTHER" id="PTHR22746">
    <property type="entry name" value="RAB6A-GEF COMPLEX PARTNER PROTEIN 1"/>
    <property type="match status" value="1"/>
</dbReference>
<organism evidence="5 6">
    <name type="scientific">Tuber aestivum</name>
    <name type="common">summer truffle</name>
    <dbReference type="NCBI Taxonomy" id="59557"/>
    <lineage>
        <taxon>Eukaryota</taxon>
        <taxon>Fungi</taxon>
        <taxon>Dikarya</taxon>
        <taxon>Ascomycota</taxon>
        <taxon>Pezizomycotina</taxon>
        <taxon>Pezizomycetes</taxon>
        <taxon>Pezizales</taxon>
        <taxon>Tuberaceae</taxon>
        <taxon>Tuber</taxon>
    </lineage>
</organism>
<evidence type="ECO:0000256" key="2">
    <source>
        <dbReference type="ARBA" id="ARBA00023136"/>
    </source>
</evidence>